<keyword evidence="13" id="KW-0946">Virion</keyword>
<dbReference type="InterPro" id="IPR001205">
    <property type="entry name" value="RNA-dir_pol_C"/>
</dbReference>
<evidence type="ECO:0000256" key="10">
    <source>
        <dbReference type="ARBA" id="ARBA00022801"/>
    </source>
</evidence>
<evidence type="ECO:0000256" key="5">
    <source>
        <dbReference type="ARBA" id="ARBA00022553"/>
    </source>
</evidence>
<dbReference type="SUPFAM" id="SSF56672">
    <property type="entry name" value="DNA/RNA polymerases"/>
    <property type="match status" value="1"/>
</dbReference>
<protein>
    <submittedName>
        <fullName evidence="20">Polyprotein</fullName>
    </submittedName>
</protein>
<evidence type="ECO:0000256" key="3">
    <source>
        <dbReference type="ARBA" id="ARBA00022484"/>
    </source>
</evidence>
<dbReference type="InterPro" id="IPR000605">
    <property type="entry name" value="Helicase_SF3_ssDNA/RNA_vir"/>
</dbReference>
<evidence type="ECO:0000256" key="9">
    <source>
        <dbReference type="ARBA" id="ARBA00022741"/>
    </source>
</evidence>
<reference evidence="20" key="1">
    <citation type="journal article" date="2018" name="Nature">
        <title>The evolutionary history of vertebrate RNA viruses.</title>
        <authorList>
            <person name="Shi M."/>
            <person name="Lin X.D."/>
            <person name="Chen X."/>
            <person name="Tian J.H."/>
            <person name="Chen L.J."/>
            <person name="Li K."/>
            <person name="Wang W."/>
            <person name="Eden J.S."/>
            <person name="Shen J.J."/>
            <person name="Liu L."/>
            <person name="Holmes E.C."/>
            <person name="Zhang Y.Z."/>
        </authorList>
    </citation>
    <scope>NUCLEOTIDE SEQUENCE</scope>
    <source>
        <strain evidence="20">QSMS238</strain>
    </source>
</reference>
<keyword evidence="15" id="KW-1035">Host cytoplasm</keyword>
<dbReference type="InterPro" id="IPR007094">
    <property type="entry name" value="RNA-dir_pol_PSvirus"/>
</dbReference>
<dbReference type="InterPro" id="IPR004005">
    <property type="entry name" value="Calicivirus_coat"/>
</dbReference>
<keyword evidence="10" id="KW-0378">Hydrolase</keyword>
<dbReference type="InterPro" id="IPR014759">
    <property type="entry name" value="Helicase_SF3_ssRNA_vir"/>
</dbReference>
<evidence type="ECO:0000313" key="20">
    <source>
        <dbReference type="EMBL" id="AVM87212.1"/>
    </source>
</evidence>
<keyword evidence="3" id="KW-0696">RNA-directed RNA polymerase</keyword>
<keyword evidence="17" id="KW-0812">Transmembrane</keyword>
<dbReference type="GO" id="GO:0039694">
    <property type="term" value="P:viral RNA genome replication"/>
    <property type="evidence" value="ECO:0007669"/>
    <property type="project" value="InterPro"/>
</dbReference>
<dbReference type="InterPro" id="IPR029053">
    <property type="entry name" value="Viral_coat"/>
</dbReference>
<dbReference type="Gene3D" id="3.30.70.270">
    <property type="match status" value="1"/>
</dbReference>
<evidence type="ECO:0000256" key="1">
    <source>
        <dbReference type="ARBA" id="ARBA00004192"/>
    </source>
</evidence>
<evidence type="ECO:0000256" key="2">
    <source>
        <dbReference type="ARBA" id="ARBA00004328"/>
    </source>
</evidence>
<dbReference type="GO" id="GO:0005524">
    <property type="term" value="F:ATP binding"/>
    <property type="evidence" value="ECO:0007669"/>
    <property type="project" value="UniProtKB-KW"/>
</dbReference>
<evidence type="ECO:0000259" key="19">
    <source>
        <dbReference type="PROSITE" id="PS51218"/>
    </source>
</evidence>
<feature type="region of interest" description="Disordered" evidence="16">
    <location>
        <begin position="108"/>
        <end position="187"/>
    </location>
</feature>
<evidence type="ECO:0000256" key="16">
    <source>
        <dbReference type="SAM" id="MobiDB-lite"/>
    </source>
</evidence>
<evidence type="ECO:0000256" key="11">
    <source>
        <dbReference type="ARBA" id="ARBA00022807"/>
    </source>
</evidence>
<comment type="subcellular location">
    <subcellularLocation>
        <location evidence="1">Host cytoplasm</location>
    </subcellularLocation>
    <subcellularLocation>
        <location evidence="2">Virion</location>
    </subcellularLocation>
</comment>
<organism evidence="20">
    <name type="scientific">Dongbei arctic lamprey calicivirus 2</name>
    <dbReference type="NCBI Taxonomy" id="2116167"/>
    <lineage>
        <taxon>Viruses</taxon>
        <taxon>Riboviria</taxon>
        <taxon>Orthornavirae</taxon>
        <taxon>Pisuviricota</taxon>
        <taxon>Pisoniviricetes</taxon>
        <taxon>Picornavirales</taxon>
        <taxon>Caliciviridae</taxon>
    </lineage>
</organism>
<feature type="domain" description="RdRp catalytic" evidence="18">
    <location>
        <begin position="1437"/>
        <end position="1555"/>
    </location>
</feature>
<dbReference type="InterPro" id="IPR027417">
    <property type="entry name" value="P-loop_NTPase"/>
</dbReference>
<keyword evidence="17" id="KW-0472">Membrane</keyword>
<accession>A0A2P1GMK0</accession>
<keyword evidence="9" id="KW-0547">Nucleotide-binding</keyword>
<feature type="domain" description="SF3 helicase" evidence="19">
    <location>
        <begin position="442"/>
        <end position="604"/>
    </location>
</feature>
<dbReference type="GO" id="GO:0044423">
    <property type="term" value="C:virion component"/>
    <property type="evidence" value="ECO:0007669"/>
    <property type="project" value="UniProtKB-KW"/>
</dbReference>
<evidence type="ECO:0000256" key="4">
    <source>
        <dbReference type="ARBA" id="ARBA00022520"/>
    </source>
</evidence>
<evidence type="ECO:0000256" key="12">
    <source>
        <dbReference type="ARBA" id="ARBA00022840"/>
    </source>
</evidence>
<dbReference type="Pfam" id="PF00680">
    <property type="entry name" value="RdRP_1"/>
    <property type="match status" value="1"/>
</dbReference>
<keyword evidence="4" id="KW-0191">Covalent protein-RNA linkage</keyword>
<dbReference type="SUPFAM" id="SSF88633">
    <property type="entry name" value="Positive stranded ssRNA viruses"/>
    <property type="match status" value="1"/>
</dbReference>
<keyword evidence="12" id="KW-0067">ATP-binding</keyword>
<keyword evidence="11" id="KW-0788">Thiol protease</keyword>
<dbReference type="Gene3D" id="1.20.960.20">
    <property type="match status" value="1"/>
</dbReference>
<dbReference type="Pfam" id="PF00910">
    <property type="entry name" value="RNA_helicase"/>
    <property type="match status" value="1"/>
</dbReference>
<feature type="compositionally biased region" description="Polar residues" evidence="16">
    <location>
        <begin position="118"/>
        <end position="130"/>
    </location>
</feature>
<evidence type="ECO:0000256" key="15">
    <source>
        <dbReference type="ARBA" id="ARBA00023200"/>
    </source>
</evidence>
<keyword evidence="6" id="KW-0645">Protease</keyword>
<keyword evidence="14" id="KW-0693">Viral RNA replication</keyword>
<dbReference type="InterPro" id="IPR004004">
    <property type="entry name" value="Helic/Pol/Pept_Calicivir-typ"/>
</dbReference>
<dbReference type="Pfam" id="PF00915">
    <property type="entry name" value="Calici_coat"/>
    <property type="match status" value="1"/>
</dbReference>
<keyword evidence="8" id="KW-0548">Nucleotidyltransferase</keyword>
<dbReference type="SUPFAM" id="SSF52540">
    <property type="entry name" value="P-loop containing nucleoside triphosphate hydrolases"/>
    <property type="match status" value="1"/>
</dbReference>
<evidence type="ECO:0000256" key="13">
    <source>
        <dbReference type="ARBA" id="ARBA00022844"/>
    </source>
</evidence>
<feature type="transmembrane region" description="Helical" evidence="17">
    <location>
        <begin position="311"/>
        <end position="330"/>
    </location>
</feature>
<dbReference type="Gene3D" id="2.60.120.20">
    <property type="match status" value="1"/>
</dbReference>
<dbReference type="EMBL" id="MG599968">
    <property type="protein sequence ID" value="AVM87212.1"/>
    <property type="molecule type" value="Genomic_RNA"/>
</dbReference>
<dbReference type="GO" id="GO:0003723">
    <property type="term" value="F:RNA binding"/>
    <property type="evidence" value="ECO:0007669"/>
    <property type="project" value="InterPro"/>
</dbReference>
<proteinExistence type="predicted"/>
<evidence type="ECO:0000256" key="7">
    <source>
        <dbReference type="ARBA" id="ARBA00022679"/>
    </source>
</evidence>
<dbReference type="InterPro" id="IPR043502">
    <property type="entry name" value="DNA/RNA_pol_sf"/>
</dbReference>
<evidence type="ECO:0000256" key="8">
    <source>
        <dbReference type="ARBA" id="ARBA00022695"/>
    </source>
</evidence>
<keyword evidence="7" id="KW-0808">Transferase</keyword>
<keyword evidence="17" id="KW-1133">Transmembrane helix</keyword>
<sequence length="2309" mass="248969">MSSERERESNINSMDASASIDDLLEEQVRLFKAFKDLDTFNNVVEALKPVTLVSTLVRMASNISAVEYGRDLCILAELYGPLLRDNWSIIEGILSSIRDRFTSNAGAPENRAPLVSGGEQTTQAAETPSGASAACGTARDFSIDPTATLPPFRDQNRRTGSDEPGSLRGGEDVTGRFARIPDCPPKTGHIDDESEPRFLPSWFSLHAGGAAQGGMGAVPIIQPAPPVAIVAAPKTCTCCRCPVYHRNIGIVGPCVSGPAFTHEAVTDWFLEDIQRAAQRYVENGDGQFPARTFWENTKVVAQMIWYWSRDAIVALCAGLMTAFAALGGLFPGTSALKRISDKMLGIFSGMSKLKSSSVSVNEVFSAVRGSFEKSLGDEESEAWIAPLNWIRTMASGLDTTPHVVHHPNFPMEQIERILAKLEKDGAKDRTPYGSWLRSEADKVRIVRDKVLEMRRESPARPQPVVLVLAGKPGVGKTTFVKGLVETLSSIFGVKGADSWQCGLDHQDQLTGKPVLVMEEFGLSDLVRDTAALQRLADTSSYVTDCDLIKNKGRSESPAVIVVVTNHENIYHDCKFPGAVSRRIDCHILMSHTGLAAWKLANPSRNPCDAEKAVIFAGLPSTLEVLPAGAIDWTGNYFSEGQVLFSRPTATTAARVTGNAHALVSHRWGDILDGKVVIDHFNVRFHAGNDAAVTLLIGPPGTGKSTVAELVDGAVVINDPWTSDRVWADTVSVVMHAEEGGEHIIITTNEVPWQTRLNAMGEEEQRAFLRRINLVVEFGFNKWGFFGKYSHAHVKSHGWSRAVWARSQATGNLLTYHNMLSVLRARRPDPRCTTVLDPLVHRAAYDSVGSTSITTAQMAALPPGMGVLRHFTLSRGACRLIPLMGRLMAQIPRIASSDVDGFVGDMTPRGLVAMVNDMKLEGELSPCSVAFADVTLNFFAEGGRLRVAVVEDDQDPSERAALAAVSAPPCMSTEAKTICRTIGMLVLTVSGITCTALAARYAFHSPTVEESQNGIGASDRRVLERVSDATLWTPKGDPWHEGGAAIDYTEVVRFDSIGSSIIPCTSKTGALVGWAFVHAGGVVVNKHVYAQTSHLGPRKVGECLATALAGSDFSILKPRNDPGYKKSKIPFSVPVLGELLSQVGQSGKTIQTAKVTGRARVSDANGKNIEVFILDSSQSEPGDCGLPWVRHVGQVCELAGLHTGLRGGFVMITAVVPQVMMHGGGDKEYTAIKRTQYFGVDDCVEDLAPSSKVWPDEYKEGKVTSAAMSRRAAEVFFPVSTRSNAVCERAVNATIRYIEHLVPESELTRWGLAATIMSLDMSTSAGPSYKCAKNRVFSEVGEVLPAHSRTFWAGLRGQPEAKCMISLKDELRPLKKREAGMTRPIFVFDAHATVAVKQLVGSGLVALAKGAGSHPWCPGISYLNGGWAQMCEALGKFPYLLDADFSRWDSTNSHPLLKQGIRVLSHLAPKEDRPRLVEWWNALLQAETQHGIVRTGLPSGVIGTAQLNCTSHVLVVNDILEEQGRAFLGEMGCPVAIFCYGDDILIGSHDRALAQRIVTGWEERGFQATSADKSGPPKIVRLGELQFLKRRLVRREGDWRAPLEIKSIWRALSFARHHVAYDHTRGMQDMEVLDRRAVNVFQSAFSEFWQHGEAVFTEARQRLICFAKERGTRLPVVIPDYARFCPRDVLAEANADLGDSGVEILTVAFHVGGKTEVMASAPQASEGPVMAGSETGSGGAATGTVVGAVTVAAPLAEPTPGIETTMGTTGGEMTVIDPTIRSRFAPTPGGTLSIRTGTPTGQILWSTRVTPDMNAFTKYLASMYNAWCGGFDVMIVIGANNFIGGKIVAIYTPPSRDPNNYSLDELLCFDHTVLDIRMMDNVVLACSDIKNVLWHRVADTGVDGCAGYFTLALMTNLVTAGNAGIEMSLDLRIFSRPSLNFDFRMLVPPASSSITGETIGTWMATQGKHLSWPSIAVNGTPATALAVMSSDAPTVAGNLWAGVSGLNGPEGTWCVPTGATCSINVKCISSGVTGTFWVGVLDPTGNVHDPSNTGETTNLPVEFPSRLPAKTTTPNCFLSWSADGVNHLEEATMSFVAQQQHLRVVCTRGTGSLSAANAMLTWVPSGVLSRADGGLGIAPSFTPPNGESFINFVAGGLAGVLLNSLTTVEASAQRVRDPVRVTPGTAALFNLRDASGSTNLQAKLYENGVLTTGGTKTAVLYVPPWKFEYVGEVSYDYKLKSPAGGLSVRTQEIERSLLAWLRSQRESAPPSSELDRLLEVLSGLRILPLAPRETSRGSSWAFNNPSSTSE</sequence>
<dbReference type="PROSITE" id="PS51218">
    <property type="entry name" value="SF3_HELICASE_2"/>
    <property type="match status" value="1"/>
</dbReference>
<evidence type="ECO:0000256" key="17">
    <source>
        <dbReference type="SAM" id="Phobius"/>
    </source>
</evidence>
<name>A0A2P1GMK0_9CALI</name>
<dbReference type="PROSITE" id="PS50507">
    <property type="entry name" value="RDRP_SSRNA_POS"/>
    <property type="match status" value="1"/>
</dbReference>
<evidence type="ECO:0000256" key="14">
    <source>
        <dbReference type="ARBA" id="ARBA00022953"/>
    </source>
</evidence>
<dbReference type="GO" id="GO:0003968">
    <property type="term" value="F:RNA-directed RNA polymerase activity"/>
    <property type="evidence" value="ECO:0007669"/>
    <property type="project" value="UniProtKB-KW"/>
</dbReference>
<dbReference type="GO" id="GO:0006508">
    <property type="term" value="P:proteolysis"/>
    <property type="evidence" value="ECO:0007669"/>
    <property type="project" value="UniProtKB-KW"/>
</dbReference>
<evidence type="ECO:0000256" key="6">
    <source>
        <dbReference type="ARBA" id="ARBA00022670"/>
    </source>
</evidence>
<dbReference type="GO" id="GO:0006351">
    <property type="term" value="P:DNA-templated transcription"/>
    <property type="evidence" value="ECO:0007669"/>
    <property type="project" value="InterPro"/>
</dbReference>
<dbReference type="GO" id="GO:0003724">
    <property type="term" value="F:RNA helicase activity"/>
    <property type="evidence" value="ECO:0007669"/>
    <property type="project" value="InterPro"/>
</dbReference>
<keyword evidence="5" id="KW-0597">Phosphoprotein</keyword>
<dbReference type="PRINTS" id="PR00918">
    <property type="entry name" value="CALICVIRUSNS"/>
</dbReference>
<dbReference type="CDD" id="cd00267">
    <property type="entry name" value="ABC_ATPase"/>
    <property type="match status" value="1"/>
</dbReference>
<dbReference type="InterPro" id="IPR043128">
    <property type="entry name" value="Rev_trsase/Diguanyl_cyclase"/>
</dbReference>
<dbReference type="GO" id="GO:0008234">
    <property type="term" value="F:cysteine-type peptidase activity"/>
    <property type="evidence" value="ECO:0007669"/>
    <property type="project" value="UniProtKB-KW"/>
</dbReference>
<dbReference type="GO" id="GO:0030430">
    <property type="term" value="C:host cell cytoplasm"/>
    <property type="evidence" value="ECO:0007669"/>
    <property type="project" value="UniProtKB-SubCell"/>
</dbReference>
<evidence type="ECO:0000259" key="18">
    <source>
        <dbReference type="PROSITE" id="PS50507"/>
    </source>
</evidence>